<gene>
    <name evidence="2" type="ORF">A3196_16135</name>
</gene>
<dbReference type="PANTHER" id="PTHR33747:SF1">
    <property type="entry name" value="ADENYLATE CYCLASE-ASSOCIATED CAP C-TERMINAL DOMAIN-CONTAINING PROTEIN"/>
    <property type="match status" value="1"/>
</dbReference>
<dbReference type="InterPro" id="IPR004027">
    <property type="entry name" value="SEC_C_motif"/>
</dbReference>
<dbReference type="NCBIfam" id="NF002486">
    <property type="entry name" value="PRK01752.1"/>
    <property type="match status" value="1"/>
</dbReference>
<dbReference type="InterPro" id="IPR048469">
    <property type="entry name" value="YchJ-like_M"/>
</dbReference>
<dbReference type="STRING" id="1818881.A3196_16135"/>
<dbReference type="SUPFAM" id="SSF54427">
    <property type="entry name" value="NTF2-like"/>
    <property type="match status" value="1"/>
</dbReference>
<dbReference type="OrthoDB" id="21421at2"/>
<keyword evidence="3" id="KW-1185">Reference proteome</keyword>
<accession>A0A1E2UTT9</accession>
<dbReference type="RefSeq" id="WP_069006675.1">
    <property type="nucleotide sequence ID" value="NZ_LVJW01000003.1"/>
</dbReference>
<dbReference type="PANTHER" id="PTHR33747">
    <property type="entry name" value="UPF0225 PROTEIN SCO1677"/>
    <property type="match status" value="1"/>
</dbReference>
<dbReference type="Pfam" id="PF02810">
    <property type="entry name" value="SEC-C"/>
    <property type="match status" value="1"/>
</dbReference>
<protein>
    <recommendedName>
        <fullName evidence="1">YchJ-like middle NTF2-like domain-containing protein</fullName>
    </recommendedName>
</protein>
<proteinExistence type="predicted"/>
<name>A0A1E2UTT9_9GAMM</name>
<dbReference type="Pfam" id="PF17775">
    <property type="entry name" value="YchJ_M-like"/>
    <property type="match status" value="1"/>
</dbReference>
<comment type="caution">
    <text evidence="2">The sequence shown here is derived from an EMBL/GenBank/DDBJ whole genome shotgun (WGS) entry which is preliminary data.</text>
</comment>
<evidence type="ECO:0000313" key="3">
    <source>
        <dbReference type="Proteomes" id="UP000094849"/>
    </source>
</evidence>
<dbReference type="AlphaFoldDB" id="A0A1E2UTT9"/>
<dbReference type="EMBL" id="LVJZ01000003">
    <property type="protein sequence ID" value="ODB98150.1"/>
    <property type="molecule type" value="Genomic_DNA"/>
</dbReference>
<dbReference type="Proteomes" id="UP000094849">
    <property type="component" value="Unassembled WGS sequence"/>
</dbReference>
<sequence length="162" mass="18063">MAECYCGSGVDFDACCGPILEGNAQAETAEALMRARYCAFVVNNPEFLHQSLHPDHRHDHDVNATRRWAENSEWLKLEVVDSSAGGADDDQGSVEFIATYKEQGMVRPHHEISRFIKQEGNWYFVDGELVAPQTEVRKQPKVGRNDPCPCGSGKKYKKCCGA</sequence>
<evidence type="ECO:0000313" key="2">
    <source>
        <dbReference type="EMBL" id="ODB98150.1"/>
    </source>
</evidence>
<reference evidence="2 3" key="1">
    <citation type="submission" date="2016-03" db="EMBL/GenBank/DDBJ databases">
        <title>Chemosynthetic sulphur-oxidizing symbionts of marine invertebrate animals are capable of nitrogen fixation.</title>
        <authorList>
            <person name="Petersen J.M."/>
            <person name="Kemper A."/>
            <person name="Gruber-Vodicka H."/>
            <person name="Cardini U."/>
            <person name="Geest Mvander."/>
            <person name="Kleiner M."/>
            <person name="Bulgheresi S."/>
            <person name="Fussmann M."/>
            <person name="Herbold C."/>
            <person name="Seah B.K.B."/>
            <person name="Antony C.Paul."/>
            <person name="Liu D."/>
            <person name="Belitz A."/>
            <person name="Weber M."/>
        </authorList>
    </citation>
    <scope>NUCLEOTIDE SEQUENCE [LARGE SCALE GENOMIC DNA]</scope>
    <source>
        <strain evidence="2">G_D</strain>
    </source>
</reference>
<dbReference type="Gene3D" id="3.10.450.50">
    <property type="match status" value="1"/>
</dbReference>
<organism evidence="2 3">
    <name type="scientific">Candidatus Thiodiazotropha endoloripes</name>
    <dbReference type="NCBI Taxonomy" id="1818881"/>
    <lineage>
        <taxon>Bacteria</taxon>
        <taxon>Pseudomonadati</taxon>
        <taxon>Pseudomonadota</taxon>
        <taxon>Gammaproteobacteria</taxon>
        <taxon>Chromatiales</taxon>
        <taxon>Sedimenticolaceae</taxon>
        <taxon>Candidatus Thiodiazotropha</taxon>
    </lineage>
</organism>
<dbReference type="SUPFAM" id="SSF103642">
    <property type="entry name" value="Sec-C motif"/>
    <property type="match status" value="1"/>
</dbReference>
<evidence type="ECO:0000259" key="1">
    <source>
        <dbReference type="Pfam" id="PF17775"/>
    </source>
</evidence>
<dbReference type="InterPro" id="IPR032710">
    <property type="entry name" value="NTF2-like_dom_sf"/>
</dbReference>
<feature type="domain" description="YchJ-like middle NTF2-like" evidence="1">
    <location>
        <begin position="28"/>
        <end position="127"/>
    </location>
</feature>
<dbReference type="NCBIfam" id="NF002449">
    <property type="entry name" value="PRK01617.1"/>
    <property type="match status" value="1"/>
</dbReference>